<organism evidence="1 2">
    <name type="scientific">Coptis chinensis</name>
    <dbReference type="NCBI Taxonomy" id="261450"/>
    <lineage>
        <taxon>Eukaryota</taxon>
        <taxon>Viridiplantae</taxon>
        <taxon>Streptophyta</taxon>
        <taxon>Embryophyta</taxon>
        <taxon>Tracheophyta</taxon>
        <taxon>Spermatophyta</taxon>
        <taxon>Magnoliopsida</taxon>
        <taxon>Ranunculales</taxon>
        <taxon>Ranunculaceae</taxon>
        <taxon>Coptidoideae</taxon>
        <taxon>Coptis</taxon>
    </lineage>
</organism>
<sequence length="84" mass="9410">MVLACLRYNISWLTVDNETEGNTEGCAAKVQDVFTNVPGLAQTFLDLCLEEVTKEGYQGNSSLKPISWKHVREYLGNAHEGYLE</sequence>
<accession>A0A835M4I7</accession>
<dbReference type="AlphaFoldDB" id="A0A835M4I7"/>
<dbReference type="Proteomes" id="UP000631114">
    <property type="component" value="Unassembled WGS sequence"/>
</dbReference>
<name>A0A835M4I7_9MAGN</name>
<evidence type="ECO:0000313" key="1">
    <source>
        <dbReference type="EMBL" id="KAF9618880.1"/>
    </source>
</evidence>
<keyword evidence="2" id="KW-1185">Reference proteome</keyword>
<dbReference type="EMBL" id="JADFTS010000002">
    <property type="protein sequence ID" value="KAF9618880.1"/>
    <property type="molecule type" value="Genomic_DNA"/>
</dbReference>
<gene>
    <name evidence="1" type="ORF">IFM89_002748</name>
</gene>
<proteinExistence type="predicted"/>
<comment type="caution">
    <text evidence="1">The sequence shown here is derived from an EMBL/GenBank/DDBJ whole genome shotgun (WGS) entry which is preliminary data.</text>
</comment>
<reference evidence="1 2" key="1">
    <citation type="submission" date="2020-10" db="EMBL/GenBank/DDBJ databases">
        <title>The Coptis chinensis genome and diversification of protoberbering-type alkaloids.</title>
        <authorList>
            <person name="Wang B."/>
            <person name="Shu S."/>
            <person name="Song C."/>
            <person name="Liu Y."/>
        </authorList>
    </citation>
    <scope>NUCLEOTIDE SEQUENCE [LARGE SCALE GENOMIC DNA]</scope>
    <source>
        <strain evidence="1">HL-2020</strain>
        <tissue evidence="1">Leaf</tissue>
    </source>
</reference>
<protein>
    <submittedName>
        <fullName evidence="1">Uncharacterized protein</fullName>
    </submittedName>
</protein>
<evidence type="ECO:0000313" key="2">
    <source>
        <dbReference type="Proteomes" id="UP000631114"/>
    </source>
</evidence>